<dbReference type="AlphaFoldDB" id="A0A4Y8UKP6"/>
<dbReference type="SUPFAM" id="SSF47616">
    <property type="entry name" value="GST C-terminal domain-like"/>
    <property type="match status" value="1"/>
</dbReference>
<evidence type="ECO:0000313" key="6">
    <source>
        <dbReference type="EMBL" id="TFH68387.1"/>
    </source>
</evidence>
<dbReference type="Proteomes" id="UP000298133">
    <property type="component" value="Unassembled WGS sequence"/>
</dbReference>
<evidence type="ECO:0000256" key="3">
    <source>
        <dbReference type="RuleBase" id="RU003494"/>
    </source>
</evidence>
<feature type="domain" description="GST C-terminal" evidence="5">
    <location>
        <begin position="86"/>
        <end position="216"/>
    </location>
</feature>
<dbReference type="Pfam" id="PF00043">
    <property type="entry name" value="GST_C"/>
    <property type="match status" value="1"/>
</dbReference>
<feature type="domain" description="GST N-terminal" evidence="4">
    <location>
        <begin position="1"/>
        <end position="83"/>
    </location>
</feature>
<reference evidence="6 7" key="1">
    <citation type="submission" date="2019-03" db="EMBL/GenBank/DDBJ databases">
        <title>Draft genome of Gammaproteobacteria bacterium LSUCC0057, a member of the SAR92 clade.</title>
        <authorList>
            <person name="Lanclos V.C."/>
            <person name="Doiron C."/>
            <person name="Henson M.W."/>
            <person name="Thrash J.C."/>
        </authorList>
    </citation>
    <scope>NUCLEOTIDE SEQUENCE [LARGE SCALE GENOMIC DNA]</scope>
    <source>
        <strain evidence="6 7">LSUCC0057</strain>
    </source>
</reference>
<dbReference type="SFLD" id="SFLDG00358">
    <property type="entry name" value="Main_(cytGST)"/>
    <property type="match status" value="1"/>
</dbReference>
<dbReference type="SFLD" id="SFLDG01151">
    <property type="entry name" value="Main.2:_Nu-like"/>
    <property type="match status" value="1"/>
</dbReference>
<accession>A0A4Y8UKP6</accession>
<dbReference type="InterPro" id="IPR036249">
    <property type="entry name" value="Thioredoxin-like_sf"/>
</dbReference>
<keyword evidence="2 6" id="KW-0808">Transferase</keyword>
<dbReference type="EMBL" id="SPIA01000001">
    <property type="protein sequence ID" value="TFH68387.1"/>
    <property type="molecule type" value="Genomic_DNA"/>
</dbReference>
<name>A0A4Y8UKP6_9GAMM</name>
<keyword evidence="7" id="KW-1185">Reference proteome</keyword>
<evidence type="ECO:0000256" key="2">
    <source>
        <dbReference type="ARBA" id="ARBA00022679"/>
    </source>
</evidence>
<evidence type="ECO:0000259" key="4">
    <source>
        <dbReference type="PROSITE" id="PS50404"/>
    </source>
</evidence>
<dbReference type="InterPro" id="IPR010987">
    <property type="entry name" value="Glutathione-S-Trfase_C-like"/>
</dbReference>
<dbReference type="PROSITE" id="PS50404">
    <property type="entry name" value="GST_NTER"/>
    <property type="match status" value="1"/>
</dbReference>
<dbReference type="FunFam" id="3.40.30.10:FF:000039">
    <property type="entry name" value="Glutathione S-transferase domain"/>
    <property type="match status" value="1"/>
</dbReference>
<dbReference type="Gene3D" id="1.20.1050.10">
    <property type="match status" value="1"/>
</dbReference>
<dbReference type="PANTHER" id="PTHR44051">
    <property type="entry name" value="GLUTATHIONE S-TRANSFERASE-RELATED"/>
    <property type="match status" value="1"/>
</dbReference>
<comment type="caution">
    <text evidence="6">The sequence shown here is derived from an EMBL/GenBank/DDBJ whole genome shotgun (WGS) entry which is preliminary data.</text>
</comment>
<dbReference type="OrthoDB" id="9810080at2"/>
<dbReference type="InterPro" id="IPR004046">
    <property type="entry name" value="GST_C"/>
</dbReference>
<dbReference type="GO" id="GO:0016740">
    <property type="term" value="F:transferase activity"/>
    <property type="evidence" value="ECO:0007669"/>
    <property type="project" value="UniProtKB-KW"/>
</dbReference>
<dbReference type="InterPro" id="IPR004045">
    <property type="entry name" value="Glutathione_S-Trfase_N"/>
</dbReference>
<dbReference type="PROSITE" id="PS50405">
    <property type="entry name" value="GST_CTER"/>
    <property type="match status" value="1"/>
</dbReference>
<dbReference type="SUPFAM" id="SSF52833">
    <property type="entry name" value="Thioredoxin-like"/>
    <property type="match status" value="1"/>
</dbReference>
<dbReference type="Gene3D" id="3.40.30.10">
    <property type="entry name" value="Glutaredoxin"/>
    <property type="match status" value="1"/>
</dbReference>
<organism evidence="6 7">
    <name type="scientific">Gammaproteobacteria bacterium LSUCC0057</name>
    <dbReference type="NCBI Taxonomy" id="2559237"/>
    <lineage>
        <taxon>Bacteria</taxon>
        <taxon>Pseudomonadati</taxon>
        <taxon>Pseudomonadota</taxon>
        <taxon>Gammaproteobacteria</taxon>
        <taxon>Cellvibrionales</taxon>
        <taxon>Porticoccaceae</taxon>
        <taxon>SAR92 clade</taxon>
    </lineage>
</organism>
<dbReference type="Pfam" id="PF02798">
    <property type="entry name" value="GST_N"/>
    <property type="match status" value="1"/>
</dbReference>
<evidence type="ECO:0000259" key="5">
    <source>
        <dbReference type="PROSITE" id="PS50405"/>
    </source>
</evidence>
<dbReference type="SFLD" id="SFLDS00019">
    <property type="entry name" value="Glutathione_Transferase_(cytos"/>
    <property type="match status" value="1"/>
</dbReference>
<dbReference type="SFLD" id="SFLDG01150">
    <property type="entry name" value="Main.1:_Beta-like"/>
    <property type="match status" value="1"/>
</dbReference>
<protein>
    <submittedName>
        <fullName evidence="6">Glutathione S-transferase</fullName>
    </submittedName>
</protein>
<dbReference type="InterPro" id="IPR036282">
    <property type="entry name" value="Glutathione-S-Trfase_C_sf"/>
</dbReference>
<proteinExistence type="inferred from homology"/>
<dbReference type="InterPro" id="IPR040079">
    <property type="entry name" value="Glutathione_S-Trfase"/>
</dbReference>
<evidence type="ECO:0000313" key="7">
    <source>
        <dbReference type="Proteomes" id="UP000298133"/>
    </source>
</evidence>
<evidence type="ECO:0000256" key="1">
    <source>
        <dbReference type="ARBA" id="ARBA00007409"/>
    </source>
</evidence>
<gene>
    <name evidence="6" type="ORF">E3W66_00010</name>
</gene>
<dbReference type="PANTHER" id="PTHR44051:SF22">
    <property type="entry name" value="DISULFIDE-BOND OXIDOREDUCTASE YGHU"/>
    <property type="match status" value="1"/>
</dbReference>
<comment type="similarity">
    <text evidence="1 3">Belongs to the GST superfamily.</text>
</comment>
<sequence>MIDLYTAATPNGHKVSIMLEELGIEYQVKALDLSSGVQKQPEFIAINPNGRIPAIVDRSADDFAVFESGAILLYLAEKTGQLLPTERKQRSVALQWLMFQMGGVGPMMGQANVFYRYWPEVYQPAIDRYQNECKRLFAVLEGRLEHHQYLAGDLTVADIATYPWVRTHRWSGVAIDQFPALQAWLARLDERPAFARGLAVPEPMISPDDKDASAKFVKGAQSILAK</sequence>
<dbReference type="CDD" id="cd03048">
    <property type="entry name" value="GST_N_Ure2p_like"/>
    <property type="match status" value="1"/>
</dbReference>